<dbReference type="AlphaFoldDB" id="A0A1Y1S5N2"/>
<dbReference type="EMBL" id="LWDP01000052">
    <property type="protein sequence ID" value="ORD93718.1"/>
    <property type="molecule type" value="Genomic_DNA"/>
</dbReference>
<evidence type="ECO:0000313" key="3">
    <source>
        <dbReference type="Proteomes" id="UP000192639"/>
    </source>
</evidence>
<keyword evidence="3" id="KW-1185">Reference proteome</keyword>
<gene>
    <name evidence="2" type="primary">RPN3</name>
    <name evidence="2" type="ORF">ECANGB1_1624</name>
</gene>
<evidence type="ECO:0000313" key="2">
    <source>
        <dbReference type="EMBL" id="ORD93718.1"/>
    </source>
</evidence>
<protein>
    <submittedName>
        <fullName evidence="2">RPN3</fullName>
    </submittedName>
</protein>
<keyword evidence="1" id="KW-0963">Cytoplasm</keyword>
<dbReference type="VEuPathDB" id="MicrosporidiaDB:ECANGB1_1624"/>
<evidence type="ECO:0000256" key="1">
    <source>
        <dbReference type="ARBA" id="ARBA00022490"/>
    </source>
</evidence>
<proteinExistence type="predicted"/>
<accession>A0A1Y1S5N2</accession>
<dbReference type="OrthoDB" id="1713558at2759"/>
<reference evidence="2 3" key="1">
    <citation type="journal article" date="2017" name="Environ. Microbiol.">
        <title>Decay of the glycolytic pathway and adaptation to intranuclear parasitism within Enterocytozoonidae microsporidia.</title>
        <authorList>
            <person name="Wiredu Boakye D."/>
            <person name="Jaroenlak P."/>
            <person name="Prachumwat A."/>
            <person name="Williams T.A."/>
            <person name="Bateman K.S."/>
            <person name="Itsathitphaisarn O."/>
            <person name="Sritunyalucksana K."/>
            <person name="Paszkiewicz K.H."/>
            <person name="Moore K.A."/>
            <person name="Stentiford G.D."/>
            <person name="Williams B.A."/>
        </authorList>
    </citation>
    <scope>NUCLEOTIDE SEQUENCE [LARGE SCALE GENOMIC DNA]</scope>
    <source>
        <strain evidence="2 3">GB1</strain>
    </source>
</reference>
<dbReference type="InterPro" id="IPR050756">
    <property type="entry name" value="CSN3"/>
</dbReference>
<dbReference type="PANTHER" id="PTHR10758:SF1">
    <property type="entry name" value="COP9 SIGNALOSOME COMPLEX SUBUNIT 3"/>
    <property type="match status" value="1"/>
</dbReference>
<dbReference type="Proteomes" id="UP000192639">
    <property type="component" value="Unassembled WGS sequence"/>
</dbReference>
<dbReference type="GO" id="GO:0006511">
    <property type="term" value="P:ubiquitin-dependent protein catabolic process"/>
    <property type="evidence" value="ECO:0007669"/>
    <property type="project" value="TreeGrafter"/>
</dbReference>
<sequence length="392" mass="45851">MQTITDYNTLINKLEKNEEVDFIKLYKIGFTTFMRTAPTTEEVFEQLKIHVHRAHELTPLYLSLLCSAKEFDKIYEFLSKINLSGSEREYDYFNSKCIRYYYWASKETGKLKLGELYTLLATNREFGNLCSILVLQNCLLDYFINFNSELLSEVVSNFTMTREIEAVAEKEEAALFYFYTGYAHLVLGNYRQSLQNLDEADILNRKKSLELNITKCSILCKLLQGELDIKYDYDDELLPYYNLIGTVKRGEIQKLDEILHSNFDEFVSKMKLYFVARRLVANALKEGIRKVANAYSRIRLEDVNGIFGKDVSCLVHRLITEAEINSKVEDGILIKNESSLSQNGGRRINDALKRIIDTREFIKKQMVYPEMPVLNYERLMEEENEMIQKFDI</sequence>
<organism evidence="2 3">
    <name type="scientific">Enterospora canceri</name>
    <dbReference type="NCBI Taxonomy" id="1081671"/>
    <lineage>
        <taxon>Eukaryota</taxon>
        <taxon>Fungi</taxon>
        <taxon>Fungi incertae sedis</taxon>
        <taxon>Microsporidia</taxon>
        <taxon>Enterocytozoonidae</taxon>
        <taxon>Enterospora</taxon>
    </lineage>
</organism>
<dbReference type="PANTHER" id="PTHR10758">
    <property type="entry name" value="26S PROTEASOME NON-ATPASE REGULATORY SUBUNIT 3/COP9 SIGNALOSOME COMPLEX SUBUNIT 3"/>
    <property type="match status" value="1"/>
</dbReference>
<comment type="caution">
    <text evidence="2">The sequence shown here is derived from an EMBL/GenBank/DDBJ whole genome shotgun (WGS) entry which is preliminary data.</text>
</comment>
<dbReference type="GO" id="GO:0008180">
    <property type="term" value="C:COP9 signalosome"/>
    <property type="evidence" value="ECO:0007669"/>
    <property type="project" value="TreeGrafter"/>
</dbReference>
<name>A0A1Y1S5N2_9MICR</name>